<feature type="compositionally biased region" description="Polar residues" evidence="1">
    <location>
        <begin position="42"/>
        <end position="51"/>
    </location>
</feature>
<proteinExistence type="predicted"/>
<dbReference type="RefSeq" id="XP_035318635.1">
    <property type="nucleotide sequence ID" value="XM_035465370.1"/>
</dbReference>
<reference evidence="2" key="1">
    <citation type="submission" date="2020-03" db="EMBL/GenBank/DDBJ databases">
        <title>Site-based positive gene gene selection in Geosmithia morbida across the United States reveals a broad range of putative effectors and factors for local host and environmental adapation.</title>
        <authorList>
            <person name="Onufrak A."/>
            <person name="Murdoch R.W."/>
            <person name="Gazis R."/>
            <person name="Huff M."/>
            <person name="Staton M."/>
            <person name="Klingeman W."/>
            <person name="Hadziabdic D."/>
        </authorList>
    </citation>
    <scope>NUCLEOTIDE SEQUENCE</scope>
    <source>
        <strain evidence="2">1262</strain>
    </source>
</reference>
<evidence type="ECO:0000256" key="1">
    <source>
        <dbReference type="SAM" id="MobiDB-lite"/>
    </source>
</evidence>
<protein>
    <submittedName>
        <fullName evidence="2">Uncharacterized protein</fullName>
    </submittedName>
</protein>
<dbReference type="GeneID" id="55969622"/>
<keyword evidence="3" id="KW-1185">Reference proteome</keyword>
<sequence length="183" mass="18992">MAKFSVALALSTASSSSPPKSDVEASQAPQHPAAAPSRRHIPTSTGGDNCPSGTTHWRALSRGDANGPIVNPKCISPTTRTRRSFPSAYLVLALGCANLTVTTGVIVDTILLSKPDGQQGSAAADVLLQRLGIDVIVGNLHVGGDLQNNIIVTVSSEGGVVDPQLRVHGTRNLLWGVMLVLFP</sequence>
<feature type="region of interest" description="Disordered" evidence="1">
    <location>
        <begin position="1"/>
        <end position="51"/>
    </location>
</feature>
<dbReference type="AlphaFoldDB" id="A0A9P4YQR4"/>
<gene>
    <name evidence="2" type="ORF">GMORB2_3394</name>
</gene>
<name>A0A9P4YQR4_9HYPO</name>
<accession>A0A9P4YQR4</accession>
<evidence type="ECO:0000313" key="2">
    <source>
        <dbReference type="EMBL" id="KAF4119983.1"/>
    </source>
</evidence>
<dbReference type="EMBL" id="JAANYQ010000019">
    <property type="protein sequence ID" value="KAF4119983.1"/>
    <property type="molecule type" value="Genomic_DNA"/>
</dbReference>
<organism evidence="2 3">
    <name type="scientific">Geosmithia morbida</name>
    <dbReference type="NCBI Taxonomy" id="1094350"/>
    <lineage>
        <taxon>Eukaryota</taxon>
        <taxon>Fungi</taxon>
        <taxon>Dikarya</taxon>
        <taxon>Ascomycota</taxon>
        <taxon>Pezizomycotina</taxon>
        <taxon>Sordariomycetes</taxon>
        <taxon>Hypocreomycetidae</taxon>
        <taxon>Hypocreales</taxon>
        <taxon>Bionectriaceae</taxon>
        <taxon>Geosmithia</taxon>
    </lineage>
</organism>
<dbReference type="Proteomes" id="UP000749293">
    <property type="component" value="Unassembled WGS sequence"/>
</dbReference>
<comment type="caution">
    <text evidence="2">The sequence shown here is derived from an EMBL/GenBank/DDBJ whole genome shotgun (WGS) entry which is preliminary data.</text>
</comment>
<dbReference type="InterPro" id="IPR036188">
    <property type="entry name" value="FAD/NAD-bd_sf"/>
</dbReference>
<dbReference type="OrthoDB" id="269227at2759"/>
<evidence type="ECO:0000313" key="3">
    <source>
        <dbReference type="Proteomes" id="UP000749293"/>
    </source>
</evidence>
<feature type="compositionally biased region" description="Low complexity" evidence="1">
    <location>
        <begin position="1"/>
        <end position="36"/>
    </location>
</feature>
<dbReference type="Gene3D" id="3.50.50.60">
    <property type="entry name" value="FAD/NAD(P)-binding domain"/>
    <property type="match status" value="1"/>
</dbReference>